<dbReference type="InterPro" id="IPR000719">
    <property type="entry name" value="Prot_kinase_dom"/>
</dbReference>
<dbReference type="InterPro" id="IPR011992">
    <property type="entry name" value="EF-hand-dom_pair"/>
</dbReference>
<dbReference type="SUPFAM" id="SSF56112">
    <property type="entry name" value="Protein kinase-like (PK-like)"/>
    <property type="match status" value="1"/>
</dbReference>
<comment type="similarity">
    <text evidence="9">Belongs to the protein kinase superfamily.</text>
</comment>
<dbReference type="OrthoDB" id="40902at2759"/>
<dbReference type="GeneID" id="9680906"/>
<evidence type="ECO:0000259" key="12">
    <source>
        <dbReference type="PROSITE" id="PS50222"/>
    </source>
</evidence>
<dbReference type="GO" id="GO:0005524">
    <property type="term" value="F:ATP binding"/>
    <property type="evidence" value="ECO:0007669"/>
    <property type="project" value="UniProtKB-UniRule"/>
</dbReference>
<evidence type="ECO:0000259" key="11">
    <source>
        <dbReference type="PROSITE" id="PS50011"/>
    </source>
</evidence>
<dbReference type="Gene3D" id="1.10.238.10">
    <property type="entry name" value="EF-hand"/>
    <property type="match status" value="1"/>
</dbReference>
<evidence type="ECO:0000256" key="6">
    <source>
        <dbReference type="ARBA" id="ARBA00022837"/>
    </source>
</evidence>
<dbReference type="RefSeq" id="XP_003055256.1">
    <property type="nucleotide sequence ID" value="XM_003055210.1"/>
</dbReference>
<feature type="domain" description="EF-hand" evidence="12">
    <location>
        <begin position="421"/>
        <end position="456"/>
    </location>
</feature>
<evidence type="ECO:0000256" key="2">
    <source>
        <dbReference type="ARBA" id="ARBA00022679"/>
    </source>
</evidence>
<dbReference type="Proteomes" id="UP000001876">
    <property type="component" value="Unassembled WGS sequence"/>
</dbReference>
<keyword evidence="7 8" id="KW-0067">ATP-binding</keyword>
<dbReference type="InterPro" id="IPR011009">
    <property type="entry name" value="Kinase-like_dom_sf"/>
</dbReference>
<proteinExistence type="inferred from homology"/>
<dbReference type="SUPFAM" id="SSF47473">
    <property type="entry name" value="EF-hand"/>
    <property type="match status" value="1"/>
</dbReference>
<evidence type="ECO:0000256" key="10">
    <source>
        <dbReference type="SAM" id="MobiDB-lite"/>
    </source>
</evidence>
<evidence type="ECO:0000313" key="13">
    <source>
        <dbReference type="EMBL" id="EEH60508.1"/>
    </source>
</evidence>
<dbReference type="GO" id="GO:0004674">
    <property type="term" value="F:protein serine/threonine kinase activity"/>
    <property type="evidence" value="ECO:0007669"/>
    <property type="project" value="UniProtKB-KW"/>
</dbReference>
<dbReference type="FunFam" id="3.30.200.20:FF:000042">
    <property type="entry name" value="Aurora kinase A"/>
    <property type="match status" value="1"/>
</dbReference>
<organism evidence="14">
    <name type="scientific">Micromonas pusilla (strain CCMP1545)</name>
    <name type="common">Picoplanktonic green alga</name>
    <dbReference type="NCBI Taxonomy" id="564608"/>
    <lineage>
        <taxon>Eukaryota</taxon>
        <taxon>Viridiplantae</taxon>
        <taxon>Chlorophyta</taxon>
        <taxon>Mamiellophyceae</taxon>
        <taxon>Mamiellales</taxon>
        <taxon>Mamiellaceae</taxon>
        <taxon>Micromonas</taxon>
    </lineage>
</organism>
<feature type="non-terminal residue" evidence="13">
    <location>
        <position position="1"/>
    </location>
</feature>
<feature type="domain" description="Protein kinase" evidence="11">
    <location>
        <begin position="47"/>
        <end position="306"/>
    </location>
</feature>
<feature type="region of interest" description="Disordered" evidence="10">
    <location>
        <begin position="1"/>
        <end position="30"/>
    </location>
</feature>
<accession>C1MJ58</accession>
<dbReference type="PANTHER" id="PTHR24349">
    <property type="entry name" value="SERINE/THREONINE-PROTEIN KINASE"/>
    <property type="match status" value="1"/>
</dbReference>
<evidence type="ECO:0000256" key="5">
    <source>
        <dbReference type="ARBA" id="ARBA00022777"/>
    </source>
</evidence>
<dbReference type="SMART" id="SM00220">
    <property type="entry name" value="S_TKc"/>
    <property type="match status" value="1"/>
</dbReference>
<evidence type="ECO:0000256" key="8">
    <source>
        <dbReference type="PROSITE-ProRule" id="PRU10141"/>
    </source>
</evidence>
<dbReference type="InterPro" id="IPR017441">
    <property type="entry name" value="Protein_kinase_ATP_BS"/>
</dbReference>
<dbReference type="FunFam" id="1.10.238.10:FF:000003">
    <property type="entry name" value="Calmodulin A"/>
    <property type="match status" value="1"/>
</dbReference>
<dbReference type="EMBL" id="GG663735">
    <property type="protein sequence ID" value="EEH60508.1"/>
    <property type="molecule type" value="Genomic_DNA"/>
</dbReference>
<dbReference type="SMART" id="SM00054">
    <property type="entry name" value="EFh"/>
    <property type="match status" value="4"/>
</dbReference>
<dbReference type="PROSITE" id="PS50011">
    <property type="entry name" value="PROTEIN_KINASE_DOM"/>
    <property type="match status" value="1"/>
</dbReference>
<keyword evidence="6" id="KW-0106">Calcium</keyword>
<evidence type="ECO:0000313" key="14">
    <source>
        <dbReference type="Proteomes" id="UP000001876"/>
    </source>
</evidence>
<protein>
    <submittedName>
        <fullName evidence="13">Predicted protein</fullName>
    </submittedName>
</protein>
<evidence type="ECO:0000256" key="4">
    <source>
        <dbReference type="ARBA" id="ARBA00022741"/>
    </source>
</evidence>
<dbReference type="PROSITE" id="PS50222">
    <property type="entry name" value="EF_HAND_2"/>
    <property type="match status" value="4"/>
</dbReference>
<keyword evidence="2" id="KW-0808">Transferase</keyword>
<dbReference type="CDD" id="cd05117">
    <property type="entry name" value="STKc_CAMK"/>
    <property type="match status" value="1"/>
</dbReference>
<dbReference type="Gene3D" id="3.30.200.20">
    <property type="entry name" value="Phosphorylase Kinase, domain 1"/>
    <property type="match status" value="1"/>
</dbReference>
<dbReference type="PROSITE" id="PS00108">
    <property type="entry name" value="PROTEIN_KINASE_ST"/>
    <property type="match status" value="1"/>
</dbReference>
<dbReference type="OMA" id="THGICHR"/>
<dbReference type="PROSITE" id="PS00018">
    <property type="entry name" value="EF_HAND_1"/>
    <property type="match status" value="4"/>
</dbReference>
<dbReference type="Pfam" id="PF00069">
    <property type="entry name" value="Pkinase"/>
    <property type="match status" value="1"/>
</dbReference>
<dbReference type="eggNOG" id="KOG0032">
    <property type="taxonomic scope" value="Eukaryota"/>
</dbReference>
<keyword evidence="3" id="KW-0677">Repeat</keyword>
<dbReference type="Gene3D" id="1.10.510.10">
    <property type="entry name" value="Transferase(Phosphotransferase) domain 1"/>
    <property type="match status" value="1"/>
</dbReference>
<dbReference type="InterPro" id="IPR008271">
    <property type="entry name" value="Ser/Thr_kinase_AS"/>
</dbReference>
<dbReference type="InterPro" id="IPR018247">
    <property type="entry name" value="EF_Hand_1_Ca_BS"/>
</dbReference>
<evidence type="ECO:0000256" key="9">
    <source>
        <dbReference type="RuleBase" id="RU000304"/>
    </source>
</evidence>
<dbReference type="InterPro" id="IPR002048">
    <property type="entry name" value="EF_hand_dom"/>
</dbReference>
<evidence type="ECO:0000256" key="3">
    <source>
        <dbReference type="ARBA" id="ARBA00022737"/>
    </source>
</evidence>
<evidence type="ECO:0000256" key="7">
    <source>
        <dbReference type="ARBA" id="ARBA00022840"/>
    </source>
</evidence>
<reference evidence="13 14" key="1">
    <citation type="journal article" date="2009" name="Science">
        <title>Green evolution and dynamic adaptations revealed by genomes of the marine picoeukaryotes Micromonas.</title>
        <authorList>
            <person name="Worden A.Z."/>
            <person name="Lee J.H."/>
            <person name="Mock T."/>
            <person name="Rouze P."/>
            <person name="Simmons M.P."/>
            <person name="Aerts A.L."/>
            <person name="Allen A.E."/>
            <person name="Cuvelier M.L."/>
            <person name="Derelle E."/>
            <person name="Everett M.V."/>
            <person name="Foulon E."/>
            <person name="Grimwood J."/>
            <person name="Gundlach H."/>
            <person name="Henrissat B."/>
            <person name="Napoli C."/>
            <person name="McDonald S.M."/>
            <person name="Parker M.S."/>
            <person name="Rombauts S."/>
            <person name="Salamov A."/>
            <person name="Von Dassow P."/>
            <person name="Badger J.H."/>
            <person name="Coutinho P.M."/>
            <person name="Demir E."/>
            <person name="Dubchak I."/>
            <person name="Gentemann C."/>
            <person name="Eikrem W."/>
            <person name="Gready J.E."/>
            <person name="John U."/>
            <person name="Lanier W."/>
            <person name="Lindquist E.A."/>
            <person name="Lucas S."/>
            <person name="Mayer K.F."/>
            <person name="Moreau H."/>
            <person name="Not F."/>
            <person name="Otillar R."/>
            <person name="Panaud O."/>
            <person name="Pangilinan J."/>
            <person name="Paulsen I."/>
            <person name="Piegu B."/>
            <person name="Poliakov A."/>
            <person name="Robbens S."/>
            <person name="Schmutz J."/>
            <person name="Toulza E."/>
            <person name="Wyss T."/>
            <person name="Zelensky A."/>
            <person name="Zhou K."/>
            <person name="Armbrust E.V."/>
            <person name="Bhattacharya D."/>
            <person name="Goodenough U.W."/>
            <person name="Van de Peer Y."/>
            <person name="Grigoriev I.V."/>
        </authorList>
    </citation>
    <scope>NUCLEOTIDE SEQUENCE [LARGE SCALE GENOMIC DNA]</scope>
    <source>
        <strain evidence="13 14">CCMP1545</strain>
    </source>
</reference>
<feature type="domain" description="EF-hand" evidence="12">
    <location>
        <begin position="458"/>
        <end position="489"/>
    </location>
</feature>
<keyword evidence="5" id="KW-0418">Kinase</keyword>
<keyword evidence="4 8" id="KW-0547">Nucleotide-binding</keyword>
<dbReference type="AlphaFoldDB" id="C1MJ58"/>
<dbReference type="Pfam" id="PF13499">
    <property type="entry name" value="EF-hand_7"/>
    <property type="match status" value="2"/>
</dbReference>
<dbReference type="FunFam" id="1.10.510.10:FF:000571">
    <property type="entry name" value="Maternal embryonic leucine zipper kinase"/>
    <property type="match status" value="1"/>
</dbReference>
<feature type="domain" description="EF-hand" evidence="12">
    <location>
        <begin position="349"/>
        <end position="384"/>
    </location>
</feature>
<dbReference type="KEGG" id="mpp:MICPUCDRAFT_12286"/>
<keyword evidence="14" id="KW-1185">Reference proteome</keyword>
<evidence type="ECO:0000256" key="1">
    <source>
        <dbReference type="ARBA" id="ARBA00022527"/>
    </source>
</evidence>
<sequence>RPQDPNKRVGAAKDGPVGPKPIPNAKGTFTRQGSVLGRETEDINEHYKFHNELGKGAYGTTFLVSHKVTGKKYACKSISKRKLISKDEIDDVRREISVLHHLSGHPNIVGLVQAFEGSKHIYIVMDLCTGGELFDRIVERGNYTEQDAAAVFRTMIKSCQYWHSLGVVHRDLKPENFVLKTKDYDAPIMAIDFGLSAYWEPGQPPMDIFCGSAFYMAPEIFNKKYDAGVDIWACGVILYILLSGGPPFIADTDKGIQDMILACKYDLAASRWPKISASAKDLIRKMLMKKPKDRLTAEEVLNHPWVREDGDAPATKIEDEVLSRMKNFSAMNKFKKLGLMAMARTMTKEEILGLKELFQSFDEDGSGTVTIKEFQKGLAKKGTSTTAAEVQQLLNTIDVDASGEIDYQEFIASTLSAAKFNSEENIARAFAYFDTDNSGYITVDELKKVIKENNVDVDATNFLDEVDKNNDGRVDYDEFLAMMTKEDKPKFR</sequence>
<feature type="domain" description="EF-hand" evidence="12">
    <location>
        <begin position="385"/>
        <end position="420"/>
    </location>
</feature>
<feature type="binding site" evidence="8">
    <location>
        <position position="76"/>
    </location>
    <ligand>
        <name>ATP</name>
        <dbReference type="ChEBI" id="CHEBI:30616"/>
    </ligand>
</feature>
<keyword evidence="1 9" id="KW-0723">Serine/threonine-protein kinase</keyword>
<name>C1MJ58_MICPC</name>
<dbReference type="STRING" id="564608.C1MJ58"/>
<dbReference type="GO" id="GO:0005509">
    <property type="term" value="F:calcium ion binding"/>
    <property type="evidence" value="ECO:0007669"/>
    <property type="project" value="InterPro"/>
</dbReference>
<gene>
    <name evidence="13" type="ORF">MICPUCDRAFT_12286</name>
</gene>
<dbReference type="PROSITE" id="PS00107">
    <property type="entry name" value="PROTEIN_KINASE_ATP"/>
    <property type="match status" value="1"/>
</dbReference>
<dbReference type="InterPro" id="IPR050205">
    <property type="entry name" value="CDPK_Ser/Thr_kinases"/>
</dbReference>